<evidence type="ECO:0000256" key="1">
    <source>
        <dbReference type="SAM" id="MobiDB-lite"/>
    </source>
</evidence>
<dbReference type="InterPro" id="IPR013974">
    <property type="entry name" value="SAF"/>
</dbReference>
<dbReference type="SUPFAM" id="SSF54106">
    <property type="entry name" value="LysM domain"/>
    <property type="match status" value="1"/>
</dbReference>
<dbReference type="Pfam" id="PF08666">
    <property type="entry name" value="SAF"/>
    <property type="match status" value="1"/>
</dbReference>
<dbReference type="InterPro" id="IPR036779">
    <property type="entry name" value="LysM_dom_sf"/>
</dbReference>
<feature type="transmembrane region" description="Helical" evidence="2">
    <location>
        <begin position="7"/>
        <end position="27"/>
    </location>
</feature>
<keyword evidence="2" id="KW-0812">Transmembrane</keyword>
<dbReference type="EMBL" id="JAESWC010000007">
    <property type="protein sequence ID" value="MBL4936592.1"/>
    <property type="molecule type" value="Genomic_DNA"/>
</dbReference>
<evidence type="ECO:0000313" key="5">
    <source>
        <dbReference type="Proteomes" id="UP000632377"/>
    </source>
</evidence>
<sequence>MKSSGSKIIIASFILALLAAVTIFMYIQSLKSPKTVAKKTSVLVAAETIQPRTLIDKSMVKEVQISDSTLFGDYINDSSKIIGKYTKETIMKNEGFHKDKLINEGEEELSLKISKDHRAISVNVMGDAGVAYLIKPGDFVDIVVYLSEKSDGSKITRPDVAKILLQNIEVLAVNKQLDREPNKDSKDAQKEQAVYLVTLSVENKSLEKIVLAESIGTIKLALRPLKDDSTVDTGGTTWKEFDVNVDGSENSQVNNEKNTGNNQNNNISSKDGYTTYNVKRGDTLRKISSQVYGDPSKYTLIKEANNINDENTIVTGEVLKIPKLQ</sequence>
<gene>
    <name evidence="4" type="primary">cpaB</name>
    <name evidence="4" type="ORF">JK636_12570</name>
</gene>
<dbReference type="PROSITE" id="PS51782">
    <property type="entry name" value="LYSM"/>
    <property type="match status" value="1"/>
</dbReference>
<organism evidence="4 5">
    <name type="scientific">Clostridium rhizosphaerae</name>
    <dbReference type="NCBI Taxonomy" id="2803861"/>
    <lineage>
        <taxon>Bacteria</taxon>
        <taxon>Bacillati</taxon>
        <taxon>Bacillota</taxon>
        <taxon>Clostridia</taxon>
        <taxon>Eubacteriales</taxon>
        <taxon>Clostridiaceae</taxon>
        <taxon>Clostridium</taxon>
    </lineage>
</organism>
<keyword evidence="2" id="KW-1133">Transmembrane helix</keyword>
<keyword evidence="2" id="KW-0472">Membrane</keyword>
<feature type="region of interest" description="Disordered" evidence="1">
    <location>
        <begin position="247"/>
        <end position="274"/>
    </location>
</feature>
<proteinExistence type="predicted"/>
<dbReference type="Gene3D" id="3.10.350.10">
    <property type="entry name" value="LysM domain"/>
    <property type="match status" value="1"/>
</dbReference>
<evidence type="ECO:0000259" key="3">
    <source>
        <dbReference type="PROSITE" id="PS51782"/>
    </source>
</evidence>
<dbReference type="CDD" id="cd11614">
    <property type="entry name" value="SAF_CpaB_FlgA_like"/>
    <property type="match status" value="1"/>
</dbReference>
<dbReference type="Pfam" id="PF16976">
    <property type="entry name" value="RcpC"/>
    <property type="match status" value="1"/>
</dbReference>
<protein>
    <submittedName>
        <fullName evidence="4">Flp pilus assembly protein CpaB</fullName>
    </submittedName>
</protein>
<dbReference type="InterPro" id="IPR018392">
    <property type="entry name" value="LysM"/>
</dbReference>
<comment type="caution">
    <text evidence="4">The sequence shown here is derived from an EMBL/GenBank/DDBJ whole genome shotgun (WGS) entry which is preliminary data.</text>
</comment>
<evidence type="ECO:0000313" key="4">
    <source>
        <dbReference type="EMBL" id="MBL4936592.1"/>
    </source>
</evidence>
<dbReference type="Pfam" id="PF01476">
    <property type="entry name" value="LysM"/>
    <property type="match status" value="1"/>
</dbReference>
<dbReference type="SMART" id="SM00858">
    <property type="entry name" value="SAF"/>
    <property type="match status" value="1"/>
</dbReference>
<reference evidence="4 5" key="1">
    <citation type="submission" date="2021-01" db="EMBL/GenBank/DDBJ databases">
        <title>Genome public.</title>
        <authorList>
            <person name="Liu C."/>
            <person name="Sun Q."/>
        </authorList>
    </citation>
    <scope>NUCLEOTIDE SEQUENCE [LARGE SCALE GENOMIC DNA]</scope>
    <source>
        <strain evidence="4 5">YIM B02515</strain>
    </source>
</reference>
<dbReference type="SMART" id="SM00257">
    <property type="entry name" value="LysM"/>
    <property type="match status" value="1"/>
</dbReference>
<accession>A0ABS1TCS8</accession>
<feature type="compositionally biased region" description="Low complexity" evidence="1">
    <location>
        <begin position="254"/>
        <end position="266"/>
    </location>
</feature>
<feature type="domain" description="LysM" evidence="3">
    <location>
        <begin position="274"/>
        <end position="321"/>
    </location>
</feature>
<dbReference type="InterPro" id="IPR031571">
    <property type="entry name" value="RcpC_dom"/>
</dbReference>
<dbReference type="InterPro" id="IPR017592">
    <property type="entry name" value="Pilus_assmbl_Flp-typ_CpaB"/>
</dbReference>
<dbReference type="Proteomes" id="UP000632377">
    <property type="component" value="Unassembled WGS sequence"/>
</dbReference>
<dbReference type="Gene3D" id="3.90.1210.10">
    <property type="entry name" value="Antifreeze-like/N-acetylneuraminic acid synthase C-terminal domain"/>
    <property type="match status" value="1"/>
</dbReference>
<dbReference type="NCBIfam" id="TIGR03177">
    <property type="entry name" value="pilus_cpaB"/>
    <property type="match status" value="1"/>
</dbReference>
<dbReference type="RefSeq" id="WP_202749349.1">
    <property type="nucleotide sequence ID" value="NZ_JAESWC010000007.1"/>
</dbReference>
<evidence type="ECO:0000256" key="2">
    <source>
        <dbReference type="SAM" id="Phobius"/>
    </source>
</evidence>
<keyword evidence="5" id="KW-1185">Reference proteome</keyword>
<name>A0ABS1TCS8_9CLOT</name>